<dbReference type="Pfam" id="PF12698">
    <property type="entry name" value="ABC2_membrane_3"/>
    <property type="match status" value="1"/>
</dbReference>
<evidence type="ECO:0000256" key="1">
    <source>
        <dbReference type="ARBA" id="ARBA00004651"/>
    </source>
</evidence>
<dbReference type="GO" id="GO:0005886">
    <property type="term" value="C:plasma membrane"/>
    <property type="evidence" value="ECO:0007669"/>
    <property type="project" value="UniProtKB-SubCell"/>
</dbReference>
<dbReference type="PANTHER" id="PTHR30294:SF47">
    <property type="entry name" value="INNER MEMBRANE TRANSPORT PERMEASE YHHJ"/>
    <property type="match status" value="1"/>
</dbReference>
<feature type="domain" description="ABC-2 type transporter transmembrane" evidence="7">
    <location>
        <begin position="29"/>
        <end position="379"/>
    </location>
</feature>
<feature type="transmembrane region" description="Helical" evidence="6">
    <location>
        <begin position="306"/>
        <end position="327"/>
    </location>
</feature>
<evidence type="ECO:0000313" key="9">
    <source>
        <dbReference type="Proteomes" id="UP000279760"/>
    </source>
</evidence>
<name>A0A3G4VDV0_9VIBR</name>
<evidence type="ECO:0000259" key="7">
    <source>
        <dbReference type="Pfam" id="PF12698"/>
    </source>
</evidence>
<reference evidence="8 9" key="1">
    <citation type="submission" date="2018-11" db="EMBL/GenBank/DDBJ databases">
        <title>Complete Genome Sequence of Vbrio mediterranei 117-T6: a Potential Pathogen Bacteria Isolated from the Conchocelis of Pyropia.</title>
        <authorList>
            <person name="Liu Q."/>
        </authorList>
    </citation>
    <scope>NUCLEOTIDE SEQUENCE [LARGE SCALE GENOMIC DNA]</scope>
    <source>
        <strain evidence="8 9">117-T6</strain>
    </source>
</reference>
<dbReference type="PANTHER" id="PTHR30294">
    <property type="entry name" value="MEMBRANE COMPONENT OF ABC TRANSPORTER YHHJ-RELATED"/>
    <property type="match status" value="1"/>
</dbReference>
<evidence type="ECO:0000256" key="4">
    <source>
        <dbReference type="ARBA" id="ARBA00022989"/>
    </source>
</evidence>
<proteinExistence type="predicted"/>
<gene>
    <name evidence="8" type="ORF">ECB94_17205</name>
</gene>
<feature type="transmembrane region" description="Helical" evidence="6">
    <location>
        <begin position="276"/>
        <end position="299"/>
    </location>
</feature>
<organism evidence="8 9">
    <name type="scientific">Vibrio mediterranei</name>
    <dbReference type="NCBI Taxonomy" id="689"/>
    <lineage>
        <taxon>Bacteria</taxon>
        <taxon>Pseudomonadati</taxon>
        <taxon>Pseudomonadota</taxon>
        <taxon>Gammaproteobacteria</taxon>
        <taxon>Vibrionales</taxon>
        <taxon>Vibrionaceae</taxon>
        <taxon>Vibrio</taxon>
    </lineage>
</organism>
<keyword evidence="5 6" id="KW-0472">Membrane</keyword>
<feature type="transmembrane region" description="Helical" evidence="6">
    <location>
        <begin position="366"/>
        <end position="384"/>
    </location>
</feature>
<feature type="transmembrane region" description="Helical" evidence="6">
    <location>
        <begin position="30"/>
        <end position="50"/>
    </location>
</feature>
<dbReference type="InterPro" id="IPR013525">
    <property type="entry name" value="ABC2_TM"/>
</dbReference>
<evidence type="ECO:0000313" key="8">
    <source>
        <dbReference type="EMBL" id="AYV22884.1"/>
    </source>
</evidence>
<dbReference type="Gene3D" id="3.40.1710.10">
    <property type="entry name" value="abc type-2 transporter like domain"/>
    <property type="match status" value="1"/>
</dbReference>
<evidence type="ECO:0000256" key="3">
    <source>
        <dbReference type="ARBA" id="ARBA00022692"/>
    </source>
</evidence>
<dbReference type="Proteomes" id="UP000279760">
    <property type="component" value="Chromosome 1"/>
</dbReference>
<protein>
    <submittedName>
        <fullName evidence="8">ABC transporter permease</fullName>
    </submittedName>
</protein>
<dbReference type="RefSeq" id="WP_050798625.1">
    <property type="nucleotide sequence ID" value="NZ_CP033577.1"/>
</dbReference>
<dbReference type="GO" id="GO:0140359">
    <property type="term" value="F:ABC-type transporter activity"/>
    <property type="evidence" value="ECO:0007669"/>
    <property type="project" value="InterPro"/>
</dbReference>
<evidence type="ECO:0000256" key="5">
    <source>
        <dbReference type="ARBA" id="ARBA00023136"/>
    </source>
</evidence>
<dbReference type="EMBL" id="CP033577">
    <property type="protein sequence ID" value="AYV22884.1"/>
    <property type="molecule type" value="Genomic_DNA"/>
</dbReference>
<evidence type="ECO:0000256" key="2">
    <source>
        <dbReference type="ARBA" id="ARBA00022475"/>
    </source>
</evidence>
<evidence type="ECO:0000256" key="6">
    <source>
        <dbReference type="SAM" id="Phobius"/>
    </source>
</evidence>
<keyword evidence="2" id="KW-1003">Cell membrane</keyword>
<keyword evidence="3 6" id="KW-0812">Transmembrane</keyword>
<feature type="transmembrane region" description="Helical" evidence="6">
    <location>
        <begin position="205"/>
        <end position="225"/>
    </location>
</feature>
<comment type="subcellular location">
    <subcellularLocation>
        <location evidence="1">Cell membrane</location>
        <topology evidence="1">Multi-pass membrane protein</topology>
    </subcellularLocation>
</comment>
<sequence length="394" mass="43948">MPHSFPTLATRRLAKSQFHSQWQILRHDKWLLSCLTWVPILLCLSIYWIFSQGIASNLPIGVVDLSKSQLSQKLIRNYDATSMLSVNHQYDDIGQARDALIEGDIYAILTIPYGFDKAVVKSLRPEVTLFYNSQYILVGRLINSAALQAQGTFNAQVEVVKALAKGDTTGAAAMGKAVNVRTQITPLFNKGTNYAQFLVSAIVPAIWQIAVVSFTVLVLSANYRISGLAPWLGQEKPISRLAQTLFPYFLWFLLQGTFFLVWFYDLIGWPMEGSWLVLFFAQIVTTVTCMIMAALFFFLTCDAARAMSFAGAFTAPSFAFMGITFPATDMNPLALFWRELLPISHYIEVQVSQASYGVTPLQSLSHLTPMLGYVIPLVVTSVLIKKHMSKELVA</sequence>
<feature type="transmembrane region" description="Helical" evidence="6">
    <location>
        <begin position="245"/>
        <end position="264"/>
    </location>
</feature>
<accession>A0A3G4VDV0</accession>
<dbReference type="AlphaFoldDB" id="A0A3G4VDV0"/>
<keyword evidence="4 6" id="KW-1133">Transmembrane helix</keyword>
<dbReference type="InterPro" id="IPR051449">
    <property type="entry name" value="ABC-2_transporter_component"/>
</dbReference>